<dbReference type="InterPro" id="IPR005123">
    <property type="entry name" value="Oxoglu/Fe-dep_dioxygenase_dom"/>
</dbReference>
<evidence type="ECO:0000256" key="1">
    <source>
        <dbReference type="RuleBase" id="RU003682"/>
    </source>
</evidence>
<comment type="similarity">
    <text evidence="1">Belongs to the iron/ascorbate-dependent oxidoreductase family.</text>
</comment>
<keyword evidence="1" id="KW-0479">Metal-binding</keyword>
<dbReference type="Gene3D" id="2.60.120.620">
    <property type="entry name" value="q2cbj1_9rhob like domain"/>
    <property type="match status" value="1"/>
</dbReference>
<proteinExistence type="inferred from homology"/>
<dbReference type="SUPFAM" id="SSF51197">
    <property type="entry name" value="Clavaminate synthase-like"/>
    <property type="match status" value="1"/>
</dbReference>
<evidence type="ECO:0000313" key="5">
    <source>
        <dbReference type="Proteomes" id="UP000626109"/>
    </source>
</evidence>
<organism evidence="4 5">
    <name type="scientific">Polarella glacialis</name>
    <name type="common">Dinoflagellate</name>
    <dbReference type="NCBI Taxonomy" id="89957"/>
    <lineage>
        <taxon>Eukaryota</taxon>
        <taxon>Sar</taxon>
        <taxon>Alveolata</taxon>
        <taxon>Dinophyceae</taxon>
        <taxon>Suessiales</taxon>
        <taxon>Suessiaceae</taxon>
        <taxon>Polarella</taxon>
    </lineage>
</organism>
<feature type="chain" id="PRO_5033052872" description="Fe2OG dioxygenase domain-containing protein" evidence="2">
    <location>
        <begin position="33"/>
        <end position="328"/>
    </location>
</feature>
<evidence type="ECO:0000256" key="2">
    <source>
        <dbReference type="SAM" id="SignalP"/>
    </source>
</evidence>
<accession>A0A813JN36</accession>
<reference evidence="4" key="1">
    <citation type="submission" date="2021-02" db="EMBL/GenBank/DDBJ databases">
        <authorList>
            <person name="Dougan E. K."/>
            <person name="Rhodes N."/>
            <person name="Thang M."/>
            <person name="Chan C."/>
        </authorList>
    </citation>
    <scope>NUCLEOTIDE SEQUENCE</scope>
</reference>
<feature type="signal peptide" evidence="2">
    <location>
        <begin position="1"/>
        <end position="32"/>
    </location>
</feature>
<keyword evidence="1" id="KW-0408">Iron</keyword>
<feature type="domain" description="Fe2OG dioxygenase" evidence="3">
    <location>
        <begin position="226"/>
        <end position="320"/>
    </location>
</feature>
<name>A0A813JN36_POLGL</name>
<gene>
    <name evidence="4" type="ORF">PGLA2088_LOCUS21848</name>
</gene>
<dbReference type="Pfam" id="PF13640">
    <property type="entry name" value="2OG-FeII_Oxy_3"/>
    <property type="match status" value="1"/>
</dbReference>
<keyword evidence="2" id="KW-0732">Signal</keyword>
<dbReference type="AlphaFoldDB" id="A0A813JN36"/>
<dbReference type="PROSITE" id="PS51471">
    <property type="entry name" value="FE2OG_OXY"/>
    <property type="match status" value="1"/>
</dbReference>
<dbReference type="GO" id="GO:0016491">
    <property type="term" value="F:oxidoreductase activity"/>
    <property type="evidence" value="ECO:0007669"/>
    <property type="project" value="UniProtKB-KW"/>
</dbReference>
<comment type="caution">
    <text evidence="4">The sequence shown here is derived from an EMBL/GenBank/DDBJ whole genome shotgun (WGS) entry which is preliminary data.</text>
</comment>
<evidence type="ECO:0000259" key="3">
    <source>
        <dbReference type="PROSITE" id="PS51471"/>
    </source>
</evidence>
<keyword evidence="1" id="KW-0560">Oxidoreductase</keyword>
<sequence>MPVAALTVVAAAGLTAVSAAAAALGACGKTAADNCSVWLRRKQIHRQPCRDQDVLVEEVRARSMAVLYTVSDKTNSQFSVRNLSKYLKMKGVEVYEGSTPEETLAVNAERLIELLDKAKQEPSRSSSAARLRHEVVKGVVLPAELEAQFPAMKEAYVQQPLDYGRNSRYGDKWRISCYLVVMENWKPKIEAHEPMVRCMASVMEACRAGFATWHCQRKGLKSIDVTVMNAFVTRYRPTAEEDQLKKHIDGASVDGSVILALPTDECFEGGALHVWDGKPQQELVYQMQPGDVMFLDNAVWHQAKPITSGERWALVLFLKLRNAVSLGS</sequence>
<evidence type="ECO:0000313" key="4">
    <source>
        <dbReference type="EMBL" id="CAE8680325.1"/>
    </source>
</evidence>
<dbReference type="InterPro" id="IPR044862">
    <property type="entry name" value="Pro_4_hyd_alph_FE2OG_OXY"/>
</dbReference>
<protein>
    <recommendedName>
        <fullName evidence="3">Fe2OG dioxygenase domain-containing protein</fullName>
    </recommendedName>
</protein>
<dbReference type="Proteomes" id="UP000626109">
    <property type="component" value="Unassembled WGS sequence"/>
</dbReference>
<dbReference type="GO" id="GO:0046872">
    <property type="term" value="F:metal ion binding"/>
    <property type="evidence" value="ECO:0007669"/>
    <property type="project" value="UniProtKB-KW"/>
</dbReference>
<dbReference type="EMBL" id="CAJNNW010025842">
    <property type="protein sequence ID" value="CAE8680325.1"/>
    <property type="molecule type" value="Genomic_DNA"/>
</dbReference>